<organism evidence="1 2">
    <name type="scientific">Corynebacterium hindlerae</name>
    <dbReference type="NCBI Taxonomy" id="699041"/>
    <lineage>
        <taxon>Bacteria</taxon>
        <taxon>Bacillati</taxon>
        <taxon>Actinomycetota</taxon>
        <taxon>Actinomycetes</taxon>
        <taxon>Mycobacteriales</taxon>
        <taxon>Corynebacteriaceae</taxon>
        <taxon>Corynebacterium</taxon>
    </lineage>
</organism>
<gene>
    <name evidence="1" type="ORF">HW450_07765</name>
</gene>
<keyword evidence="2" id="KW-1185">Reference proteome</keyword>
<dbReference type="Pfam" id="PF12686">
    <property type="entry name" value="DUF3800"/>
    <property type="match status" value="1"/>
</dbReference>
<dbReference type="AlphaFoldDB" id="A0A7G5FCD4"/>
<evidence type="ECO:0000313" key="1">
    <source>
        <dbReference type="EMBL" id="QMV84275.1"/>
    </source>
</evidence>
<evidence type="ECO:0000313" key="2">
    <source>
        <dbReference type="Proteomes" id="UP000515570"/>
    </source>
</evidence>
<protein>
    <submittedName>
        <fullName evidence="1">DUF3800 domain-containing protein</fullName>
    </submittedName>
</protein>
<dbReference type="EMBL" id="CP059833">
    <property type="protein sequence ID" value="QMV84275.1"/>
    <property type="molecule type" value="Genomic_DNA"/>
</dbReference>
<dbReference type="InterPro" id="IPR024524">
    <property type="entry name" value="DUF3800"/>
</dbReference>
<accession>A0A7G5FCD4</accession>
<dbReference type="Proteomes" id="UP000515570">
    <property type="component" value="Chromosome"/>
</dbReference>
<dbReference type="RefSeq" id="WP_182385084.1">
    <property type="nucleotide sequence ID" value="NZ_CP059833.1"/>
</dbReference>
<reference evidence="1 2" key="1">
    <citation type="submission" date="2020-07" db="EMBL/GenBank/DDBJ databases">
        <title>non toxigenic Corynebacterium sp. nov from a clinical source.</title>
        <authorList>
            <person name="Bernier A.-M."/>
            <person name="Bernard K."/>
        </authorList>
    </citation>
    <scope>NUCLEOTIDE SEQUENCE [LARGE SCALE GENOMIC DNA]</scope>
    <source>
        <strain evidence="2">NML 93-0612</strain>
    </source>
</reference>
<name>A0A7G5FCD4_9CORY</name>
<proteinExistence type="predicted"/>
<sequence length="267" mass="30996">MLTDARGWQSGEAAHQLRVPVAVRIGHNHERKFCFVNGDLNIYCDESTHLPGDGMPFMVLGAIACPTEKTKEAASRLRDLRRKHDLPSYFEIKWNKISPSKLDFYLDVIDYFFDDDDLGFRCVIAPKAELDHQRFRQTHDDWYYKMMFLLIRNVIPSSGRAFIYLDKKDTRGAGKVAKLKEVISNSMYDFDRRIVQRIQIVESHHVGLLQLSDLLLGCVNYASRAQLDSEAKTRVLHRVQERSGLKLTQTTLLTETKFNVFRWNPQE</sequence>